<dbReference type="RefSeq" id="XP_040723689.1">
    <property type="nucleotide sequence ID" value="XM_040869793.1"/>
</dbReference>
<keyword evidence="1" id="KW-0732">Signal</keyword>
<proteinExistence type="predicted"/>
<dbReference type="AlphaFoldDB" id="A0A1Y2F5W7"/>
<gene>
    <name evidence="2" type="ORF">BCR37DRAFT_382036</name>
</gene>
<reference evidence="2 3" key="1">
    <citation type="submission" date="2016-07" db="EMBL/GenBank/DDBJ databases">
        <title>Pervasive Adenine N6-methylation of Active Genes in Fungi.</title>
        <authorList>
            <consortium name="DOE Joint Genome Institute"/>
            <person name="Mondo S.J."/>
            <person name="Dannebaum R.O."/>
            <person name="Kuo R.C."/>
            <person name="Labutti K."/>
            <person name="Haridas S."/>
            <person name="Kuo A."/>
            <person name="Salamov A."/>
            <person name="Ahrendt S.R."/>
            <person name="Lipzen A."/>
            <person name="Sullivan W."/>
            <person name="Andreopoulos W.B."/>
            <person name="Clum A."/>
            <person name="Lindquist E."/>
            <person name="Daum C."/>
            <person name="Ramamoorthy G.K."/>
            <person name="Gryganskyi A."/>
            <person name="Culley D."/>
            <person name="Magnuson J.K."/>
            <person name="James T.Y."/>
            <person name="O'Malley M.A."/>
            <person name="Stajich J.E."/>
            <person name="Spatafora J.W."/>
            <person name="Visel A."/>
            <person name="Grigoriev I.V."/>
        </authorList>
    </citation>
    <scope>NUCLEOTIDE SEQUENCE [LARGE SCALE GENOMIC DNA]</scope>
    <source>
        <strain evidence="2 3">12-1054</strain>
    </source>
</reference>
<feature type="chain" id="PRO_5012237537" description="Secreted protein" evidence="1">
    <location>
        <begin position="24"/>
        <end position="90"/>
    </location>
</feature>
<protein>
    <recommendedName>
        <fullName evidence="4">Secreted protein</fullName>
    </recommendedName>
</protein>
<organism evidence="2 3">
    <name type="scientific">Protomyces lactucae-debilis</name>
    <dbReference type="NCBI Taxonomy" id="2754530"/>
    <lineage>
        <taxon>Eukaryota</taxon>
        <taxon>Fungi</taxon>
        <taxon>Dikarya</taxon>
        <taxon>Ascomycota</taxon>
        <taxon>Taphrinomycotina</taxon>
        <taxon>Taphrinomycetes</taxon>
        <taxon>Taphrinales</taxon>
        <taxon>Protomycetaceae</taxon>
        <taxon>Protomyces</taxon>
    </lineage>
</organism>
<feature type="signal peptide" evidence="1">
    <location>
        <begin position="1"/>
        <end position="23"/>
    </location>
</feature>
<evidence type="ECO:0000313" key="2">
    <source>
        <dbReference type="EMBL" id="ORY79057.1"/>
    </source>
</evidence>
<sequence>MVGRLRCCGDRGLLLCGLMRVYGICCAGCCCRPRRSEYFLRRVTTRVRPQTCNGFGESWEHAVMASWHCVMVAHLRKAKPSRSSFWLLAR</sequence>
<evidence type="ECO:0000256" key="1">
    <source>
        <dbReference type="SAM" id="SignalP"/>
    </source>
</evidence>
<evidence type="ECO:0000313" key="3">
    <source>
        <dbReference type="Proteomes" id="UP000193685"/>
    </source>
</evidence>
<keyword evidence="3" id="KW-1185">Reference proteome</keyword>
<evidence type="ECO:0008006" key="4">
    <source>
        <dbReference type="Google" id="ProtNLM"/>
    </source>
</evidence>
<accession>A0A1Y2F5W7</accession>
<dbReference type="EMBL" id="MCFI01000016">
    <property type="protein sequence ID" value="ORY79057.1"/>
    <property type="molecule type" value="Genomic_DNA"/>
</dbReference>
<comment type="caution">
    <text evidence="2">The sequence shown here is derived from an EMBL/GenBank/DDBJ whole genome shotgun (WGS) entry which is preliminary data.</text>
</comment>
<name>A0A1Y2F5W7_PROLT</name>
<dbReference type="Proteomes" id="UP000193685">
    <property type="component" value="Unassembled WGS sequence"/>
</dbReference>
<dbReference type="GeneID" id="63786392"/>